<evidence type="ECO:0000256" key="1">
    <source>
        <dbReference type="ARBA" id="ARBA00006754"/>
    </source>
</evidence>
<dbReference type="AlphaFoldDB" id="A0A542E568"/>
<accession>A0A542E568</accession>
<keyword evidence="5" id="KW-1185">Reference proteome</keyword>
<dbReference type="RefSeq" id="WP_141849651.1">
    <property type="nucleotide sequence ID" value="NZ_BAAAPR010000012.1"/>
</dbReference>
<reference evidence="4 5" key="1">
    <citation type="submission" date="2019-06" db="EMBL/GenBank/DDBJ databases">
        <title>Sequencing the genomes of 1000 actinobacteria strains.</title>
        <authorList>
            <person name="Klenk H.-P."/>
        </authorList>
    </citation>
    <scope>NUCLEOTIDE SEQUENCE [LARGE SCALE GENOMIC DNA]</scope>
    <source>
        <strain evidence="4 5">DSM 18607</strain>
    </source>
</reference>
<evidence type="ECO:0000259" key="2">
    <source>
        <dbReference type="Pfam" id="PF13556"/>
    </source>
</evidence>
<dbReference type="InterPro" id="IPR025736">
    <property type="entry name" value="PucR_C-HTH_dom"/>
</dbReference>
<dbReference type="Proteomes" id="UP000317893">
    <property type="component" value="Unassembled WGS sequence"/>
</dbReference>
<evidence type="ECO:0000313" key="4">
    <source>
        <dbReference type="EMBL" id="TQJ10426.1"/>
    </source>
</evidence>
<organism evidence="4 5">
    <name type="scientific">Lapillicoccus jejuensis</name>
    <dbReference type="NCBI Taxonomy" id="402171"/>
    <lineage>
        <taxon>Bacteria</taxon>
        <taxon>Bacillati</taxon>
        <taxon>Actinomycetota</taxon>
        <taxon>Actinomycetes</taxon>
        <taxon>Micrococcales</taxon>
        <taxon>Intrasporangiaceae</taxon>
        <taxon>Lapillicoccus</taxon>
    </lineage>
</organism>
<dbReference type="Gene3D" id="1.10.10.2840">
    <property type="entry name" value="PucR C-terminal helix-turn-helix domain"/>
    <property type="match status" value="1"/>
</dbReference>
<protein>
    <submittedName>
        <fullName evidence="4">PucR-like helix-turn-helix protein</fullName>
    </submittedName>
</protein>
<comment type="similarity">
    <text evidence="1">Belongs to the CdaR family.</text>
</comment>
<dbReference type="OrthoDB" id="5051269at2"/>
<dbReference type="EMBL" id="VFMN01000001">
    <property type="protein sequence ID" value="TQJ10426.1"/>
    <property type="molecule type" value="Genomic_DNA"/>
</dbReference>
<sequence length="371" mass="38786">MQELAGKLAALDPEAGAALRVIAYFDALVDRHVGLESLVRGAAVLSGQTARLSVDDRGLVVRVGADGRVLPPDGAVSPAWPHRPVGDGAGTVWVETTHEHRALDDLVLERLAAAVRLVLDRTRGRVVPGDGATLERLLLPGTTPEERERLVRRLGLEPATPVRLAAVLDGRTRDGERPVVLRAPDALDAPRRTATELDGVVAVLVPVEPPTPAGLAVRAADRVEDRLGRRVGLGPRVPAVDAARSWTAARVAVRFAAGGGADDPGRGVVDHADLGGLVLLADVVGPGTAPHPDVVAVDAAAAAHPWALATLDALTRHVSLRSAALEAHLHHSTLQSRLPVLENALGWPLGDPAGRSRLVVALALRRLHATA</sequence>
<dbReference type="Pfam" id="PF13556">
    <property type="entry name" value="HTH_30"/>
    <property type="match status" value="1"/>
</dbReference>
<proteinExistence type="inferred from homology"/>
<feature type="domain" description="CdaR GGDEF-like" evidence="3">
    <location>
        <begin position="142"/>
        <end position="254"/>
    </location>
</feature>
<evidence type="ECO:0000259" key="3">
    <source>
        <dbReference type="Pfam" id="PF17853"/>
    </source>
</evidence>
<comment type="caution">
    <text evidence="4">The sequence shown here is derived from an EMBL/GenBank/DDBJ whole genome shotgun (WGS) entry which is preliminary data.</text>
</comment>
<name>A0A542E568_9MICO</name>
<gene>
    <name evidence="4" type="ORF">FB458_3548</name>
</gene>
<dbReference type="Pfam" id="PF17853">
    <property type="entry name" value="GGDEF_2"/>
    <property type="match status" value="1"/>
</dbReference>
<dbReference type="InterPro" id="IPR042070">
    <property type="entry name" value="PucR_C-HTH_sf"/>
</dbReference>
<evidence type="ECO:0000313" key="5">
    <source>
        <dbReference type="Proteomes" id="UP000317893"/>
    </source>
</evidence>
<feature type="domain" description="PucR C-terminal helix-turn-helix" evidence="2">
    <location>
        <begin position="308"/>
        <end position="363"/>
    </location>
</feature>
<dbReference type="InterPro" id="IPR041522">
    <property type="entry name" value="CdaR_GGDEF"/>
</dbReference>